<dbReference type="OrthoDB" id="4553956at2"/>
<sequence length="92" mass="9825">MARVSPEHVANVRVVTAATVLAEECDLGAYPHRHLAVVAQAGFHGENLAQLLAVADLLAERGWDLLTVSQLGGGLHAFLRRREVAPAPRTPV</sequence>
<evidence type="ECO:0000313" key="1">
    <source>
        <dbReference type="EMBL" id="RKN46248.1"/>
    </source>
</evidence>
<organism evidence="1 2">
    <name type="scientific">Micromonospora endolithica</name>
    <dbReference type="NCBI Taxonomy" id="230091"/>
    <lineage>
        <taxon>Bacteria</taxon>
        <taxon>Bacillati</taxon>
        <taxon>Actinomycetota</taxon>
        <taxon>Actinomycetes</taxon>
        <taxon>Micromonosporales</taxon>
        <taxon>Micromonosporaceae</taxon>
        <taxon>Micromonospora</taxon>
    </lineage>
</organism>
<accession>A0A3A9ZD44</accession>
<dbReference type="AlphaFoldDB" id="A0A3A9ZD44"/>
<dbReference type="EMBL" id="RBAK01000005">
    <property type="protein sequence ID" value="RKN46248.1"/>
    <property type="molecule type" value="Genomic_DNA"/>
</dbReference>
<comment type="caution">
    <text evidence="1">The sequence shown here is derived from an EMBL/GenBank/DDBJ whole genome shotgun (WGS) entry which is preliminary data.</text>
</comment>
<proteinExistence type="predicted"/>
<dbReference type="RefSeq" id="WP_120729031.1">
    <property type="nucleotide sequence ID" value="NZ_RBAK01000005.1"/>
</dbReference>
<reference evidence="1 2" key="1">
    <citation type="journal article" date="2004" name="Syst. Appl. Microbiol.">
        <title>Cryptoendolithic actinomycetes from antarctic sandstone rock samples: Micromonospora endolithica sp. nov. and two isolates related to Micromonospora coerulea Jensen 1932.</title>
        <authorList>
            <person name="Hirsch P."/>
            <person name="Mevs U."/>
            <person name="Kroppenstedt R.M."/>
            <person name="Schumann P."/>
            <person name="Stackebrandt E."/>
        </authorList>
    </citation>
    <scope>NUCLEOTIDE SEQUENCE [LARGE SCALE GENOMIC DNA]</scope>
    <source>
        <strain evidence="1 2">JCM 12677</strain>
    </source>
</reference>
<name>A0A3A9ZD44_9ACTN</name>
<evidence type="ECO:0000313" key="2">
    <source>
        <dbReference type="Proteomes" id="UP000281726"/>
    </source>
</evidence>
<dbReference type="Proteomes" id="UP000281726">
    <property type="component" value="Unassembled WGS sequence"/>
</dbReference>
<keyword evidence="2" id="KW-1185">Reference proteome</keyword>
<protein>
    <submittedName>
        <fullName evidence="1">Transcriptional regulator</fullName>
    </submittedName>
</protein>
<gene>
    <name evidence="1" type="ORF">D7223_15095</name>
</gene>